<dbReference type="KEGG" id="halu:HUG12_14950"/>
<protein>
    <submittedName>
        <fullName evidence="2">NRDE family protein</fullName>
    </submittedName>
</protein>
<dbReference type="PANTHER" id="PTHR17985:SF8">
    <property type="entry name" value="TRANSPORT AND GOLGI ORGANIZATION PROTEIN 2 HOMOLOG"/>
    <property type="match status" value="1"/>
</dbReference>
<reference evidence="2 3" key="1">
    <citation type="submission" date="2020-06" db="EMBL/GenBank/DDBJ databases">
        <title>NJ-3-1, isolated from saline soil.</title>
        <authorList>
            <person name="Cui H.L."/>
            <person name="Shi X."/>
        </authorList>
    </citation>
    <scope>NUCLEOTIDE SEQUENCE [LARGE SCALE GENOMIC DNA]</scope>
    <source>
        <strain evidence="2 3">NJ-3-1</strain>
    </source>
</reference>
<dbReference type="Proteomes" id="UP000509626">
    <property type="component" value="Chromosome"/>
</dbReference>
<dbReference type="Pfam" id="PF05742">
    <property type="entry name" value="TANGO2"/>
    <property type="match status" value="1"/>
</dbReference>
<organism evidence="2 3">
    <name type="scientific">Halorarum salinum</name>
    <dbReference type="NCBI Taxonomy" id="2743089"/>
    <lineage>
        <taxon>Archaea</taxon>
        <taxon>Methanobacteriati</taxon>
        <taxon>Methanobacteriota</taxon>
        <taxon>Stenosarchaea group</taxon>
        <taxon>Halobacteria</taxon>
        <taxon>Halobacteriales</taxon>
        <taxon>Haloferacaceae</taxon>
        <taxon>Halorarum</taxon>
    </lineage>
</organism>
<dbReference type="AlphaFoldDB" id="A0A7D5QCC6"/>
<dbReference type="OrthoDB" id="312503at2157"/>
<keyword evidence="3" id="KW-1185">Reference proteome</keyword>
<evidence type="ECO:0000313" key="2">
    <source>
        <dbReference type="EMBL" id="QLG62959.1"/>
    </source>
</evidence>
<evidence type="ECO:0000256" key="1">
    <source>
        <dbReference type="SAM" id="MobiDB-lite"/>
    </source>
</evidence>
<dbReference type="EMBL" id="CP058579">
    <property type="protein sequence ID" value="QLG62959.1"/>
    <property type="molecule type" value="Genomic_DNA"/>
</dbReference>
<sequence>MCTLTLAWRTFAEAPVVVAANRDEAADRPSEPPGKLEPGVVGPRDAVAGGTWIGYNEDGLFVGIANRWVEGLNAGRSRGLLVRDCLRCRSADEAASLVEDSCAEHDYDGFNLVLADADDALLLEWDGTLRVTELRQGIHVVGNVGYDGTYYEPPERPEIARRQARNAKRLAEHLRHYPDETPAEWIERAGEALGDHEFGVCIHENGYGTRSSSLLVLGADGSRRYDFADGPPCRTEYRTVVETSPADAGEGQS</sequence>
<gene>
    <name evidence="2" type="ORF">HUG12_14950</name>
</gene>
<dbReference type="Gene3D" id="3.60.60.10">
    <property type="entry name" value="Penicillin V Acylase, Chain A"/>
    <property type="match status" value="1"/>
</dbReference>
<dbReference type="RefSeq" id="WP_179269544.1">
    <property type="nucleotide sequence ID" value="NZ_CP058579.1"/>
</dbReference>
<dbReference type="GeneID" id="56038783"/>
<dbReference type="InterPro" id="IPR008551">
    <property type="entry name" value="TANGO2"/>
</dbReference>
<feature type="region of interest" description="Disordered" evidence="1">
    <location>
        <begin position="22"/>
        <end position="41"/>
    </location>
</feature>
<dbReference type="PANTHER" id="PTHR17985">
    <property type="entry name" value="SER/THR-RICH PROTEIN T10 IN DGCR REGION"/>
    <property type="match status" value="1"/>
</dbReference>
<accession>A0A7D5QCC6</accession>
<name>A0A7D5QCC6_9EURY</name>
<proteinExistence type="predicted"/>
<evidence type="ECO:0000313" key="3">
    <source>
        <dbReference type="Proteomes" id="UP000509626"/>
    </source>
</evidence>